<keyword evidence="5 10" id="KW-0812">Transmembrane</keyword>
<dbReference type="InterPro" id="IPR025312">
    <property type="entry name" value="DUF4216"/>
</dbReference>
<dbReference type="CDD" id="cd18175">
    <property type="entry name" value="ATP-synt_Vo_c_ATP6C_rpt1"/>
    <property type="match status" value="1"/>
</dbReference>
<evidence type="ECO:0008006" key="15">
    <source>
        <dbReference type="Google" id="ProtNLM"/>
    </source>
</evidence>
<dbReference type="FunFam" id="1.20.120.610:FF:000007">
    <property type="entry name" value="V-type proton ATPase proteolipid subunit"/>
    <property type="match status" value="1"/>
</dbReference>
<organism evidence="13 14">
    <name type="scientific">Zingiber officinale</name>
    <name type="common">Ginger</name>
    <name type="synonym">Amomum zingiber</name>
    <dbReference type="NCBI Taxonomy" id="94328"/>
    <lineage>
        <taxon>Eukaryota</taxon>
        <taxon>Viridiplantae</taxon>
        <taxon>Streptophyta</taxon>
        <taxon>Embryophyta</taxon>
        <taxon>Tracheophyta</taxon>
        <taxon>Spermatophyta</taxon>
        <taxon>Magnoliopsida</taxon>
        <taxon>Liliopsida</taxon>
        <taxon>Zingiberales</taxon>
        <taxon>Zingiberaceae</taxon>
        <taxon>Zingiber</taxon>
    </lineage>
</organism>
<proteinExistence type="inferred from homology"/>
<comment type="subcellular location">
    <subcellularLocation>
        <location evidence="1">Vacuole membrane</location>
        <topology evidence="1">Multi-pass membrane protein</topology>
    </subcellularLocation>
</comment>
<dbReference type="Gene3D" id="1.20.120.610">
    <property type="entry name" value="lithium bound rotor ring of v- atpase"/>
    <property type="match status" value="1"/>
</dbReference>
<evidence type="ECO:0000256" key="5">
    <source>
        <dbReference type="ARBA" id="ARBA00022692"/>
    </source>
</evidence>
<dbReference type="Proteomes" id="UP000734854">
    <property type="component" value="Unassembled WGS sequence"/>
</dbReference>
<gene>
    <name evidence="13" type="ORF">ZIOFF_027538</name>
</gene>
<dbReference type="Pfam" id="PF13952">
    <property type="entry name" value="DUF4216"/>
    <property type="match status" value="1"/>
</dbReference>
<dbReference type="InterPro" id="IPR011555">
    <property type="entry name" value="ATPase_proteolipid_su_C_euk"/>
</dbReference>
<dbReference type="NCBIfam" id="TIGR01100">
    <property type="entry name" value="V_ATP_synt_C"/>
    <property type="match status" value="1"/>
</dbReference>
<name>A0A8J5L2U6_ZINOF</name>
<evidence type="ECO:0000256" key="8">
    <source>
        <dbReference type="ARBA" id="ARBA00023065"/>
    </source>
</evidence>
<comment type="similarity">
    <text evidence="2">Belongs to the V-ATPase proteolipid subunit family.</text>
</comment>
<keyword evidence="3" id="KW-0813">Transport</keyword>
<sequence>MRHGIQQSYKVWDYHGEQYEHPPLENEVLSDSDAQDEMRDVLNDLTGPVEIGESIISIFKHVGRPLGKKEVKVLEPSLRSKAEWEHRNYLLARGVRNVEQKQEVEFPMWFRDKVNEMRLARSYEVTDELYALANRSNFSVYSYSGAIINDVKFLVEERDVRQTTQNSGILVPSCKWFDTDPRKRRIQEDKIFTSIYIGAEWYKNDPFILSSQAKSVYYLNDIKNGPMWKLVQDYAPRNLWDYPNGEVENDVDTTSIDPHIVQETNSQSLQLVVELPDLKNVSFHHDDIDPTEVMNVDQLLHNINDFVIDVDDFEDDTLEEYDDEEYDTIEIDEEDNIENETNDTTLEEANLEVGELPSAVDTFEKLYHKGGQWKNDWDVQKYAEMVEFRLTQQEGEVSDSSINDVHQPKDISIMTQVLGTRSRYVKGLGPLPKLSVVGGPIATNINSKHHDESGKIMDMQQMIDVQQHTIGEQQKTITSTSMFFDLISSSISLPSPSKSEIRYEGILYSINTEESSIGLCNGFHRDSSATMSSFSGDETAPFFGFLGAAAALIFSCMGVAYGTTKSGVGVASMGVMRAELVMKSIVPVVMAGVLGIYGLIIAVIISTGINPKAKSYYLFDGYAHLSSGLACGLAGLSAGMAIGIVGDAGVSKQIVSASLAGDIQFLDVRNQSEPYLTIDAHRGSLAALAIHRHAPIIASGYAKQIVKVFSLKGEQLSIIRYYPTFMAQRIGSVSCLTFHPYRVLLAIGAADACVSIYADDTYQTR</sequence>
<dbReference type="EMBL" id="JACMSC010000008">
    <property type="protein sequence ID" value="KAG6509545.1"/>
    <property type="molecule type" value="Genomic_DNA"/>
</dbReference>
<dbReference type="PRINTS" id="PR00122">
    <property type="entry name" value="VACATPASE"/>
</dbReference>
<dbReference type="SMART" id="SM00320">
    <property type="entry name" value="WD40"/>
    <property type="match status" value="2"/>
</dbReference>
<dbReference type="GO" id="GO:0046961">
    <property type="term" value="F:proton-transporting ATPase activity, rotational mechanism"/>
    <property type="evidence" value="ECO:0007669"/>
    <property type="project" value="InterPro"/>
</dbReference>
<keyword evidence="6" id="KW-0375">Hydrogen ion transport</keyword>
<evidence type="ECO:0000256" key="4">
    <source>
        <dbReference type="ARBA" id="ARBA00022554"/>
    </source>
</evidence>
<keyword evidence="14" id="KW-1185">Reference proteome</keyword>
<evidence type="ECO:0000256" key="7">
    <source>
        <dbReference type="ARBA" id="ARBA00022989"/>
    </source>
</evidence>
<evidence type="ECO:0000313" key="13">
    <source>
        <dbReference type="EMBL" id="KAG6509545.1"/>
    </source>
</evidence>
<evidence type="ECO:0000256" key="3">
    <source>
        <dbReference type="ARBA" id="ARBA00022448"/>
    </source>
</evidence>
<dbReference type="CDD" id="cd18176">
    <property type="entry name" value="ATP-synt_Vo_c_ATP6C_rpt2"/>
    <property type="match status" value="1"/>
</dbReference>
<dbReference type="SUPFAM" id="SSF50978">
    <property type="entry name" value="WD40 repeat-like"/>
    <property type="match status" value="1"/>
</dbReference>
<dbReference type="GO" id="GO:0033179">
    <property type="term" value="C:proton-transporting V-type ATPase, V0 domain"/>
    <property type="evidence" value="ECO:0007669"/>
    <property type="project" value="InterPro"/>
</dbReference>
<dbReference type="Pfam" id="PF00137">
    <property type="entry name" value="ATP-synt_C"/>
    <property type="match status" value="1"/>
</dbReference>
<feature type="domain" description="DUF4216" evidence="12">
    <location>
        <begin position="169"/>
        <end position="231"/>
    </location>
</feature>
<dbReference type="InterPro" id="IPR002379">
    <property type="entry name" value="ATPase_proteolipid_c-like_dom"/>
</dbReference>
<dbReference type="GO" id="GO:0005774">
    <property type="term" value="C:vacuolar membrane"/>
    <property type="evidence" value="ECO:0007669"/>
    <property type="project" value="UniProtKB-SubCell"/>
</dbReference>
<evidence type="ECO:0000259" key="11">
    <source>
        <dbReference type="Pfam" id="PF00137"/>
    </source>
</evidence>
<dbReference type="PANTHER" id="PTHR10263">
    <property type="entry name" value="V-TYPE PROTON ATPASE PROTEOLIPID SUBUNIT"/>
    <property type="match status" value="1"/>
</dbReference>
<accession>A0A8J5L2U6</accession>
<feature type="transmembrane region" description="Helical" evidence="10">
    <location>
        <begin position="542"/>
        <end position="564"/>
    </location>
</feature>
<dbReference type="InterPro" id="IPR001680">
    <property type="entry name" value="WD40_rpt"/>
</dbReference>
<keyword evidence="7 10" id="KW-1133">Transmembrane helix</keyword>
<evidence type="ECO:0000313" key="14">
    <source>
        <dbReference type="Proteomes" id="UP000734854"/>
    </source>
</evidence>
<dbReference type="InterPro" id="IPR036322">
    <property type="entry name" value="WD40_repeat_dom_sf"/>
</dbReference>
<evidence type="ECO:0000256" key="9">
    <source>
        <dbReference type="ARBA" id="ARBA00023136"/>
    </source>
</evidence>
<comment type="caution">
    <text evidence="13">The sequence shown here is derived from an EMBL/GenBank/DDBJ whole genome shotgun (WGS) entry which is preliminary data.</text>
</comment>
<evidence type="ECO:0000256" key="10">
    <source>
        <dbReference type="SAM" id="Phobius"/>
    </source>
</evidence>
<feature type="transmembrane region" description="Helical" evidence="10">
    <location>
        <begin position="585"/>
        <end position="609"/>
    </location>
</feature>
<evidence type="ECO:0000256" key="2">
    <source>
        <dbReference type="ARBA" id="ARBA00007296"/>
    </source>
</evidence>
<evidence type="ECO:0000259" key="12">
    <source>
        <dbReference type="Pfam" id="PF13952"/>
    </source>
</evidence>
<evidence type="ECO:0000256" key="6">
    <source>
        <dbReference type="ARBA" id="ARBA00022781"/>
    </source>
</evidence>
<protein>
    <recommendedName>
        <fullName evidence="15">V-type proton ATPase proteolipid subunit</fullName>
    </recommendedName>
</protein>
<dbReference type="InterPro" id="IPR035921">
    <property type="entry name" value="F/V-ATP_Csub_sf"/>
</dbReference>
<keyword evidence="8" id="KW-0406">Ion transport</keyword>
<reference evidence="13 14" key="1">
    <citation type="submission" date="2020-08" db="EMBL/GenBank/DDBJ databases">
        <title>Plant Genome Project.</title>
        <authorList>
            <person name="Zhang R.-G."/>
        </authorList>
    </citation>
    <scope>NUCLEOTIDE SEQUENCE [LARGE SCALE GENOMIC DNA]</scope>
    <source>
        <tissue evidence="13">Rhizome</tissue>
    </source>
</reference>
<evidence type="ECO:0000256" key="1">
    <source>
        <dbReference type="ARBA" id="ARBA00004128"/>
    </source>
</evidence>
<feature type="domain" description="V-ATPase proteolipid subunit C-like" evidence="11">
    <location>
        <begin position="546"/>
        <end position="605"/>
    </location>
</feature>
<feature type="transmembrane region" description="Helical" evidence="10">
    <location>
        <begin position="621"/>
        <end position="645"/>
    </location>
</feature>
<keyword evidence="4" id="KW-0926">Vacuole</keyword>
<dbReference type="InterPro" id="IPR000245">
    <property type="entry name" value="ATPase_proteolipid_csu"/>
</dbReference>
<dbReference type="AlphaFoldDB" id="A0A8J5L2U6"/>
<keyword evidence="9 10" id="KW-0472">Membrane</keyword>
<dbReference type="SUPFAM" id="SSF81333">
    <property type="entry name" value="F1F0 ATP synthase subunit C"/>
    <property type="match status" value="1"/>
</dbReference>